<dbReference type="Proteomes" id="UP000468591">
    <property type="component" value="Unassembled WGS sequence"/>
</dbReference>
<gene>
    <name evidence="1" type="ORF">GV827_21850</name>
</gene>
<dbReference type="EMBL" id="JAABNT010000032">
    <property type="protein sequence ID" value="NEK25015.1"/>
    <property type="molecule type" value="Genomic_DNA"/>
</dbReference>
<reference evidence="1 2" key="1">
    <citation type="submission" date="2020-01" db="EMBL/GenBank/DDBJ databases">
        <title>Sulfitobacter sediminilitoris sp. nov., isolated from a tidal flat.</title>
        <authorList>
            <person name="Park S."/>
            <person name="Yoon J.-H."/>
        </authorList>
    </citation>
    <scope>NUCLEOTIDE SEQUENCE [LARGE SCALE GENOMIC DNA]</scope>
    <source>
        <strain evidence="1 2">JBTF-M27</strain>
    </source>
</reference>
<evidence type="ECO:0000313" key="1">
    <source>
        <dbReference type="EMBL" id="NEK25015.1"/>
    </source>
</evidence>
<sequence length="237" mass="27420">MNVINPIDIANPIRSLPYVYLETTRSRRLIEQVFGVPYRRVPPVPSRDWRFLRHDVEMCDELVAFELTAKKLGVPFGYQPHIDADSKHIYPKVTIYWDGLTYKLRPQPDKTLIIGDTHYILEHDCGEETIECVNIIRDATIGRKHLVYDALFRSQAMKLQGWEKTSVLYVIDGKNGSKNTARKRIKSCLEKFPIGINPVRLHFVDRTTFLENKCDVSLLSWVRGDGVVTKLHTDKKP</sequence>
<keyword evidence="2" id="KW-1185">Reference proteome</keyword>
<accession>A0A6P0CJ56</accession>
<proteinExistence type="predicted"/>
<comment type="caution">
    <text evidence="1">The sequence shown here is derived from an EMBL/GenBank/DDBJ whole genome shotgun (WGS) entry which is preliminary data.</text>
</comment>
<name>A0A6P0CJ56_9RHOB</name>
<dbReference type="RefSeq" id="WP_164356207.1">
    <property type="nucleotide sequence ID" value="NZ_JAABNT010000032.1"/>
</dbReference>
<evidence type="ECO:0000313" key="2">
    <source>
        <dbReference type="Proteomes" id="UP000468591"/>
    </source>
</evidence>
<protein>
    <submittedName>
        <fullName evidence="1">Uncharacterized protein</fullName>
    </submittedName>
</protein>
<organism evidence="1 2">
    <name type="scientific">Sulfitobacter sediminilitoris</name>
    <dbReference type="NCBI Taxonomy" id="2698830"/>
    <lineage>
        <taxon>Bacteria</taxon>
        <taxon>Pseudomonadati</taxon>
        <taxon>Pseudomonadota</taxon>
        <taxon>Alphaproteobacteria</taxon>
        <taxon>Rhodobacterales</taxon>
        <taxon>Roseobacteraceae</taxon>
        <taxon>Sulfitobacter</taxon>
    </lineage>
</organism>
<dbReference type="AlphaFoldDB" id="A0A6P0CJ56"/>